<feature type="compositionally biased region" description="Basic residues" evidence="1">
    <location>
        <begin position="86"/>
        <end position="97"/>
    </location>
</feature>
<keyword evidence="2" id="KW-1133">Transmembrane helix</keyword>
<feature type="transmembrane region" description="Helical" evidence="2">
    <location>
        <begin position="100"/>
        <end position="120"/>
    </location>
</feature>
<dbReference type="Pfam" id="PF13717">
    <property type="entry name" value="Zn_ribbon_4"/>
    <property type="match status" value="1"/>
</dbReference>
<feature type="region of interest" description="Disordered" evidence="1">
    <location>
        <begin position="50"/>
        <end position="97"/>
    </location>
</feature>
<evidence type="ECO:0000256" key="2">
    <source>
        <dbReference type="SAM" id="Phobius"/>
    </source>
</evidence>
<dbReference type="AlphaFoldDB" id="A0A921JHA3"/>
<evidence type="ECO:0000256" key="1">
    <source>
        <dbReference type="SAM" id="MobiDB-lite"/>
    </source>
</evidence>
<evidence type="ECO:0000259" key="3">
    <source>
        <dbReference type="Pfam" id="PF13717"/>
    </source>
</evidence>
<dbReference type="NCBIfam" id="TIGR02098">
    <property type="entry name" value="MJ0042_CXXC"/>
    <property type="match status" value="1"/>
</dbReference>
<comment type="caution">
    <text evidence="4">The sequence shown here is derived from an EMBL/GenBank/DDBJ whole genome shotgun (WGS) entry which is preliminary data.</text>
</comment>
<feature type="region of interest" description="Disordered" evidence="1">
    <location>
        <begin position="204"/>
        <end position="251"/>
    </location>
</feature>
<dbReference type="Proteomes" id="UP000742631">
    <property type="component" value="Unassembled WGS sequence"/>
</dbReference>
<evidence type="ECO:0000313" key="4">
    <source>
        <dbReference type="EMBL" id="HJE25914.1"/>
    </source>
</evidence>
<gene>
    <name evidence="4" type="ORF">K8W01_19880</name>
</gene>
<protein>
    <submittedName>
        <fullName evidence="4">Zinc-ribbon domain-containing protein</fullName>
    </submittedName>
</protein>
<keyword evidence="2" id="KW-0472">Membrane</keyword>
<feature type="domain" description="Zinc finger/thioredoxin putative" evidence="3">
    <location>
        <begin position="1"/>
        <end position="36"/>
    </location>
</feature>
<dbReference type="InterPro" id="IPR011723">
    <property type="entry name" value="Znf/thioredoxin_put"/>
</dbReference>
<sequence>MLIVCPACASEYRIDAERVGTAGRSVRCAACRETWFISSDEVTTALFEEMSEAEEAASPEPEAAAPPPEADPAEDAPRRPRPIATKNRKRTKPARAGRRLPPAVVAGLALAALVPLVLLGRVTVVRAMPQTASLFAGIGLPVNLRGIDIRDIAAFQIPAEGDNPARLVVEGDIVSVARERVPVPPIEVEIRDPSGQPLYRWSVPGPRGALEPSERARFKASLSAPPEKGRQVEVRFATGPGPAEVETQPDR</sequence>
<reference evidence="4" key="1">
    <citation type="journal article" date="2021" name="PeerJ">
        <title>Extensive microbial diversity within the chicken gut microbiome revealed by metagenomics and culture.</title>
        <authorList>
            <person name="Gilroy R."/>
            <person name="Ravi A."/>
            <person name="Getino M."/>
            <person name="Pursley I."/>
            <person name="Horton D.L."/>
            <person name="Alikhan N.F."/>
            <person name="Baker D."/>
            <person name="Gharbi K."/>
            <person name="Hall N."/>
            <person name="Watson M."/>
            <person name="Adriaenssens E.M."/>
            <person name="Foster-Nyarko E."/>
            <person name="Jarju S."/>
            <person name="Secka A."/>
            <person name="Antonio M."/>
            <person name="Oren A."/>
            <person name="Chaudhuri R.R."/>
            <person name="La Ragione R."/>
            <person name="Hildebrand F."/>
            <person name="Pallen M.J."/>
        </authorList>
    </citation>
    <scope>NUCLEOTIDE SEQUENCE</scope>
    <source>
        <strain evidence="4">316</strain>
    </source>
</reference>
<organism evidence="4 5">
    <name type="scientific">Methylorubrum populi</name>
    <dbReference type="NCBI Taxonomy" id="223967"/>
    <lineage>
        <taxon>Bacteria</taxon>
        <taxon>Pseudomonadati</taxon>
        <taxon>Pseudomonadota</taxon>
        <taxon>Alphaproteobacteria</taxon>
        <taxon>Hyphomicrobiales</taxon>
        <taxon>Methylobacteriaceae</taxon>
        <taxon>Methylorubrum</taxon>
    </lineage>
</organism>
<dbReference type="EMBL" id="DYYG01000063">
    <property type="protein sequence ID" value="HJE25914.1"/>
    <property type="molecule type" value="Genomic_DNA"/>
</dbReference>
<keyword evidence="2" id="KW-0812">Transmembrane</keyword>
<proteinExistence type="predicted"/>
<accession>A0A921JHA3</accession>
<reference evidence="4" key="2">
    <citation type="submission" date="2021-09" db="EMBL/GenBank/DDBJ databases">
        <authorList>
            <person name="Gilroy R."/>
        </authorList>
    </citation>
    <scope>NUCLEOTIDE SEQUENCE</scope>
    <source>
        <strain evidence="4">316</strain>
    </source>
</reference>
<evidence type="ECO:0000313" key="5">
    <source>
        <dbReference type="Proteomes" id="UP000742631"/>
    </source>
</evidence>
<name>A0A921JHA3_9HYPH</name>